<protein>
    <recommendedName>
        <fullName evidence="3">DUF3987 domain-containing protein</fullName>
    </recommendedName>
</protein>
<reference evidence="2" key="1">
    <citation type="submission" date="2017-01" db="EMBL/GenBank/DDBJ databases">
        <authorList>
            <person name="Varghese N."/>
            <person name="Submissions S."/>
        </authorList>
    </citation>
    <scope>NUCLEOTIDE SEQUENCE [LARGE SCALE GENOMIC DNA]</scope>
    <source>
        <strain evidence="2">DSM 29430</strain>
    </source>
</reference>
<sequence length="286" mass="31476">MSADHRVKTLAGLNKLWDGAEIQRTRAGDGVFTLRGRRMALNLMSQPVVMRDFLSDRMAGGLGFLPRCLICEPTSTIGVRFHANTRQDTGALEAFEAKLKRRLAHNMPTAQDGQTLEPRLLPLTPDARKLLVQFADTIEAKQAPGAALAHMTGYASKAAEQAARIAGVLTLWRDIDAPDVTAQDMCDGITLAQFYLGEAVRLADAATVSKEIERAETLRQWLLEGWPHPNVMARDVAQYGPSCLRVTKEAREALRLLEDHGWITPLDRGTVVRGAARKEAWAIETA</sequence>
<gene>
    <name evidence="1" type="ORF">SAMN05421759_1305</name>
</gene>
<evidence type="ECO:0000313" key="2">
    <source>
        <dbReference type="Proteomes" id="UP000186684"/>
    </source>
</evidence>
<dbReference type="AlphaFoldDB" id="A0A1N7Q6E0"/>
<evidence type="ECO:0000313" key="1">
    <source>
        <dbReference type="EMBL" id="SIT18415.1"/>
    </source>
</evidence>
<proteinExistence type="predicted"/>
<accession>A0A1N7Q6E0</accession>
<dbReference type="InterPro" id="IPR025048">
    <property type="entry name" value="DUF3987"/>
</dbReference>
<dbReference type="Pfam" id="PF13148">
    <property type="entry name" value="DUF3987"/>
    <property type="match status" value="1"/>
</dbReference>
<organism evidence="1 2">
    <name type="scientific">Roseivivax lentus</name>
    <dbReference type="NCBI Taxonomy" id="633194"/>
    <lineage>
        <taxon>Bacteria</taxon>
        <taxon>Pseudomonadati</taxon>
        <taxon>Pseudomonadota</taxon>
        <taxon>Alphaproteobacteria</taxon>
        <taxon>Rhodobacterales</taxon>
        <taxon>Roseobacteraceae</taxon>
        <taxon>Roseivivax</taxon>
    </lineage>
</organism>
<evidence type="ECO:0008006" key="3">
    <source>
        <dbReference type="Google" id="ProtNLM"/>
    </source>
</evidence>
<dbReference type="Proteomes" id="UP000186684">
    <property type="component" value="Unassembled WGS sequence"/>
</dbReference>
<dbReference type="EMBL" id="FTOQ01000030">
    <property type="protein sequence ID" value="SIT18415.1"/>
    <property type="molecule type" value="Genomic_DNA"/>
</dbReference>
<name>A0A1N7Q6E0_9RHOB</name>
<keyword evidence="2" id="KW-1185">Reference proteome</keyword>